<dbReference type="PIRSF" id="PIRSF039085">
    <property type="entry name" value="ABC_ATPase_HisP"/>
    <property type="match status" value="1"/>
</dbReference>
<dbReference type="PANTHER" id="PTHR43166:SF9">
    <property type="entry name" value="GLUTAMATE_ASPARTATE IMPORT ATP-BINDING PROTEIN GLTL"/>
    <property type="match status" value="1"/>
</dbReference>
<dbReference type="Proteomes" id="UP001165667">
    <property type="component" value="Unassembled WGS sequence"/>
</dbReference>
<dbReference type="SMART" id="SM00382">
    <property type="entry name" value="AAA"/>
    <property type="match status" value="1"/>
</dbReference>
<dbReference type="InterPro" id="IPR003593">
    <property type="entry name" value="AAA+_ATPase"/>
</dbReference>
<dbReference type="InterPro" id="IPR027417">
    <property type="entry name" value="P-loop_NTPase"/>
</dbReference>
<sequence length="254" mass="28001">MLRIKKLVKRYGPKTVLHGVDLDIPAGRVVALIGASGSGKSTLLRCVNYLEVPEPGSEIWLDGELIGQDARSTPPRLLQGAALRRQRSQIGMVFQHFNLFPNLTALENITEAPLAHRRATKAEARMQAQALLDQVGLHDKAASYPSQLSGGQQQRVAIARALAMKPRLMLFDEVTSALDPELVDEVLKVMLQLAQDGMTMVVVTHEMAFAAEVADRVVYMDQGRIIEDGPPGSILRNPRHPRTQAFLKRMLRTG</sequence>
<comment type="caution">
    <text evidence="10">The sequence shown here is derived from an EMBL/GenBank/DDBJ whole genome shotgun (WGS) entry which is preliminary data.</text>
</comment>
<comment type="subcellular location">
    <subcellularLocation>
        <location evidence="1">Cell membrane</location>
        <topology evidence="1">Peripheral membrane protein</topology>
    </subcellularLocation>
</comment>
<evidence type="ECO:0000259" key="9">
    <source>
        <dbReference type="PROSITE" id="PS50893"/>
    </source>
</evidence>
<keyword evidence="11" id="KW-1185">Reference proteome</keyword>
<evidence type="ECO:0000256" key="8">
    <source>
        <dbReference type="ARBA" id="ARBA00023136"/>
    </source>
</evidence>
<accession>A0AA41ZA98</accession>
<dbReference type="PROSITE" id="PS50893">
    <property type="entry name" value="ABC_TRANSPORTER_2"/>
    <property type="match status" value="1"/>
</dbReference>
<organism evidence="10 11">
    <name type="scientific">Lichenifustis flavocetrariae</name>
    <dbReference type="NCBI Taxonomy" id="2949735"/>
    <lineage>
        <taxon>Bacteria</taxon>
        <taxon>Pseudomonadati</taxon>
        <taxon>Pseudomonadota</taxon>
        <taxon>Alphaproteobacteria</taxon>
        <taxon>Hyphomicrobiales</taxon>
        <taxon>Lichenihabitantaceae</taxon>
        <taxon>Lichenifustis</taxon>
    </lineage>
</organism>
<dbReference type="GO" id="GO:0005886">
    <property type="term" value="C:plasma membrane"/>
    <property type="evidence" value="ECO:0007669"/>
    <property type="project" value="UniProtKB-SubCell"/>
</dbReference>
<reference evidence="10" key="1">
    <citation type="submission" date="2022-05" db="EMBL/GenBank/DDBJ databases">
        <authorList>
            <person name="Pankratov T."/>
        </authorList>
    </citation>
    <scope>NUCLEOTIDE SEQUENCE</scope>
    <source>
        <strain evidence="10">BP6-180914</strain>
    </source>
</reference>
<evidence type="ECO:0000256" key="7">
    <source>
        <dbReference type="ARBA" id="ARBA00022970"/>
    </source>
</evidence>
<dbReference type="Pfam" id="PF00005">
    <property type="entry name" value="ABC_tran"/>
    <property type="match status" value="1"/>
</dbReference>
<protein>
    <submittedName>
        <fullName evidence="10">Amino acid ABC transporter ATP-binding protein</fullName>
    </submittedName>
</protein>
<comment type="similarity">
    <text evidence="2">Belongs to the ABC transporter superfamily.</text>
</comment>
<proteinExistence type="inferred from homology"/>
<name>A0AA41ZA98_9HYPH</name>
<dbReference type="GO" id="GO:0015424">
    <property type="term" value="F:ABC-type amino acid transporter activity"/>
    <property type="evidence" value="ECO:0007669"/>
    <property type="project" value="InterPro"/>
</dbReference>
<keyword evidence="8" id="KW-0472">Membrane</keyword>
<dbReference type="PROSITE" id="PS00211">
    <property type="entry name" value="ABC_TRANSPORTER_1"/>
    <property type="match status" value="1"/>
</dbReference>
<evidence type="ECO:0000256" key="2">
    <source>
        <dbReference type="ARBA" id="ARBA00005417"/>
    </source>
</evidence>
<evidence type="ECO:0000313" key="11">
    <source>
        <dbReference type="Proteomes" id="UP001165667"/>
    </source>
</evidence>
<dbReference type="GO" id="GO:0005524">
    <property type="term" value="F:ATP binding"/>
    <property type="evidence" value="ECO:0007669"/>
    <property type="project" value="UniProtKB-KW"/>
</dbReference>
<evidence type="ECO:0000313" key="10">
    <source>
        <dbReference type="EMBL" id="MCW6512177.1"/>
    </source>
</evidence>
<keyword evidence="6 10" id="KW-0067">ATP-binding</keyword>
<evidence type="ECO:0000256" key="4">
    <source>
        <dbReference type="ARBA" id="ARBA00022475"/>
    </source>
</evidence>
<feature type="domain" description="ABC transporter" evidence="9">
    <location>
        <begin position="2"/>
        <end position="247"/>
    </location>
</feature>
<keyword evidence="4" id="KW-1003">Cell membrane</keyword>
<evidence type="ECO:0000256" key="3">
    <source>
        <dbReference type="ARBA" id="ARBA00022448"/>
    </source>
</evidence>
<dbReference type="CDD" id="cd03262">
    <property type="entry name" value="ABC_HisP_GlnQ"/>
    <property type="match status" value="1"/>
</dbReference>
<dbReference type="InterPro" id="IPR050086">
    <property type="entry name" value="MetN_ABC_transporter-like"/>
</dbReference>
<dbReference type="Gene3D" id="3.40.50.300">
    <property type="entry name" value="P-loop containing nucleotide triphosphate hydrolases"/>
    <property type="match status" value="1"/>
</dbReference>
<dbReference type="InterPro" id="IPR017871">
    <property type="entry name" value="ABC_transporter-like_CS"/>
</dbReference>
<keyword evidence="3" id="KW-0813">Transport</keyword>
<dbReference type="FunFam" id="3.40.50.300:FF:000020">
    <property type="entry name" value="Amino acid ABC transporter ATP-binding component"/>
    <property type="match status" value="1"/>
</dbReference>
<evidence type="ECO:0000256" key="6">
    <source>
        <dbReference type="ARBA" id="ARBA00022840"/>
    </source>
</evidence>
<evidence type="ECO:0000256" key="5">
    <source>
        <dbReference type="ARBA" id="ARBA00022741"/>
    </source>
</evidence>
<evidence type="ECO:0000256" key="1">
    <source>
        <dbReference type="ARBA" id="ARBA00004202"/>
    </source>
</evidence>
<gene>
    <name evidence="10" type="ORF">M8523_30060</name>
</gene>
<dbReference type="InterPro" id="IPR030679">
    <property type="entry name" value="ABC_ATPase_HisP-typ"/>
</dbReference>
<keyword evidence="7" id="KW-0029">Amino-acid transport</keyword>
<dbReference type="EMBL" id="JAMOIM010000042">
    <property type="protein sequence ID" value="MCW6512177.1"/>
    <property type="molecule type" value="Genomic_DNA"/>
</dbReference>
<dbReference type="AlphaFoldDB" id="A0AA41ZA98"/>
<keyword evidence="5" id="KW-0547">Nucleotide-binding</keyword>
<dbReference type="PANTHER" id="PTHR43166">
    <property type="entry name" value="AMINO ACID IMPORT ATP-BINDING PROTEIN"/>
    <property type="match status" value="1"/>
</dbReference>
<dbReference type="GO" id="GO:0016887">
    <property type="term" value="F:ATP hydrolysis activity"/>
    <property type="evidence" value="ECO:0007669"/>
    <property type="project" value="InterPro"/>
</dbReference>
<dbReference type="InterPro" id="IPR003439">
    <property type="entry name" value="ABC_transporter-like_ATP-bd"/>
</dbReference>
<dbReference type="SUPFAM" id="SSF52540">
    <property type="entry name" value="P-loop containing nucleoside triphosphate hydrolases"/>
    <property type="match status" value="1"/>
</dbReference>